<name>A0AAV4TR91_CAEEX</name>
<evidence type="ECO:0000313" key="2">
    <source>
        <dbReference type="Proteomes" id="UP001054945"/>
    </source>
</evidence>
<reference evidence="1 2" key="1">
    <citation type="submission" date="2021-06" db="EMBL/GenBank/DDBJ databases">
        <title>Caerostris extrusa draft genome.</title>
        <authorList>
            <person name="Kono N."/>
            <person name="Arakawa K."/>
        </authorList>
    </citation>
    <scope>NUCLEOTIDE SEQUENCE [LARGE SCALE GENOMIC DNA]</scope>
</reference>
<keyword evidence="2" id="KW-1185">Reference proteome</keyword>
<dbReference type="Proteomes" id="UP001054945">
    <property type="component" value="Unassembled WGS sequence"/>
</dbReference>
<dbReference type="EMBL" id="BPLR01011653">
    <property type="protein sequence ID" value="GIY47951.1"/>
    <property type="molecule type" value="Genomic_DNA"/>
</dbReference>
<protein>
    <submittedName>
        <fullName evidence="1">Uncharacterized protein</fullName>
    </submittedName>
</protein>
<gene>
    <name evidence="1" type="ORF">CEXT_205901</name>
</gene>
<sequence length="83" mass="9823">MTQKSRLIEMDESRLRRGNYPEDMYLLDEEKFSSCINPGMGGLEDSGRHLHVYRLLLMKIETIPCLHNINTVYNSSSIYIIWW</sequence>
<proteinExistence type="predicted"/>
<organism evidence="1 2">
    <name type="scientific">Caerostris extrusa</name>
    <name type="common">Bark spider</name>
    <name type="synonym">Caerostris bankana</name>
    <dbReference type="NCBI Taxonomy" id="172846"/>
    <lineage>
        <taxon>Eukaryota</taxon>
        <taxon>Metazoa</taxon>
        <taxon>Ecdysozoa</taxon>
        <taxon>Arthropoda</taxon>
        <taxon>Chelicerata</taxon>
        <taxon>Arachnida</taxon>
        <taxon>Araneae</taxon>
        <taxon>Araneomorphae</taxon>
        <taxon>Entelegynae</taxon>
        <taxon>Araneoidea</taxon>
        <taxon>Araneidae</taxon>
        <taxon>Caerostris</taxon>
    </lineage>
</organism>
<evidence type="ECO:0000313" key="1">
    <source>
        <dbReference type="EMBL" id="GIY47951.1"/>
    </source>
</evidence>
<accession>A0AAV4TR91</accession>
<comment type="caution">
    <text evidence="1">The sequence shown here is derived from an EMBL/GenBank/DDBJ whole genome shotgun (WGS) entry which is preliminary data.</text>
</comment>
<dbReference type="AlphaFoldDB" id="A0AAV4TR91"/>